<name>A0A644ZR26_9ZZZZ</name>
<protein>
    <submittedName>
        <fullName evidence="1">Uncharacterized protein</fullName>
    </submittedName>
</protein>
<reference evidence="1" key="1">
    <citation type="submission" date="2019-08" db="EMBL/GenBank/DDBJ databases">
        <authorList>
            <person name="Kucharzyk K."/>
            <person name="Murdoch R.W."/>
            <person name="Higgins S."/>
            <person name="Loffler F."/>
        </authorList>
    </citation>
    <scope>NUCLEOTIDE SEQUENCE</scope>
</reference>
<accession>A0A644ZR26</accession>
<dbReference type="AlphaFoldDB" id="A0A644ZR26"/>
<dbReference type="EMBL" id="VSSQ01010100">
    <property type="protein sequence ID" value="MPM43430.1"/>
    <property type="molecule type" value="Genomic_DNA"/>
</dbReference>
<comment type="caution">
    <text evidence="1">The sequence shown here is derived from an EMBL/GenBank/DDBJ whole genome shotgun (WGS) entry which is preliminary data.</text>
</comment>
<gene>
    <name evidence="1" type="ORF">SDC9_90104</name>
</gene>
<evidence type="ECO:0000313" key="1">
    <source>
        <dbReference type="EMBL" id="MPM43430.1"/>
    </source>
</evidence>
<proteinExistence type="predicted"/>
<sequence length="99" mass="11333">MRELCRFNVQFLRQLAAAQNLKAVLFNLADDARFLEQFSRHYGTVLQTVEVGNVDNRVFFSKDVGKAPLRQTAWQRHLAAFKTVLLASAARFLALVTHR</sequence>
<organism evidence="1">
    <name type="scientific">bioreactor metagenome</name>
    <dbReference type="NCBI Taxonomy" id="1076179"/>
    <lineage>
        <taxon>unclassified sequences</taxon>
        <taxon>metagenomes</taxon>
        <taxon>ecological metagenomes</taxon>
    </lineage>
</organism>